<keyword evidence="8 10" id="KW-0539">Nucleus</keyword>
<evidence type="ECO:0000256" key="7">
    <source>
        <dbReference type="ARBA" id="ARBA00023163"/>
    </source>
</evidence>
<protein>
    <recommendedName>
        <fullName evidence="9">Thyroid nuclear factor 1</fullName>
    </recommendedName>
</protein>
<dbReference type="SMART" id="SM00389">
    <property type="entry name" value="HOX"/>
    <property type="match status" value="1"/>
</dbReference>
<keyword evidence="6" id="KW-0010">Activator</keyword>
<evidence type="ECO:0000256" key="9">
    <source>
        <dbReference type="ARBA" id="ARBA00044338"/>
    </source>
</evidence>
<evidence type="ECO:0000256" key="4">
    <source>
        <dbReference type="ARBA" id="ARBA00023125"/>
    </source>
</evidence>
<feature type="compositionally biased region" description="Polar residues" evidence="12">
    <location>
        <begin position="592"/>
        <end position="608"/>
    </location>
</feature>
<accession>A0AAN7N9R3</accession>
<comment type="caution">
    <text evidence="14">The sequence shown here is derived from an EMBL/GenBank/DDBJ whole genome shotgun (WGS) entry which is preliminary data.</text>
</comment>
<comment type="similarity">
    <text evidence="2">Belongs to the NK-2 homeobox family.</text>
</comment>
<keyword evidence="5 10" id="KW-0371">Homeobox</keyword>
<dbReference type="PANTHER" id="PTHR24340:SF33">
    <property type="entry name" value="HOMEOBOX PROTEIN NKX-2.1"/>
    <property type="match status" value="1"/>
</dbReference>
<organism evidence="14 15">
    <name type="scientific">Mycteria americana</name>
    <name type="common">Wood stork</name>
    <dbReference type="NCBI Taxonomy" id="33587"/>
    <lineage>
        <taxon>Eukaryota</taxon>
        <taxon>Metazoa</taxon>
        <taxon>Chordata</taxon>
        <taxon>Craniata</taxon>
        <taxon>Vertebrata</taxon>
        <taxon>Euteleostomi</taxon>
        <taxon>Archelosauria</taxon>
        <taxon>Archosauria</taxon>
        <taxon>Dinosauria</taxon>
        <taxon>Saurischia</taxon>
        <taxon>Theropoda</taxon>
        <taxon>Coelurosauria</taxon>
        <taxon>Aves</taxon>
        <taxon>Neognathae</taxon>
        <taxon>Neoaves</taxon>
        <taxon>Aequornithes</taxon>
        <taxon>Ciconiiformes</taxon>
        <taxon>Ciconiidae</taxon>
        <taxon>Mycteria</taxon>
    </lineage>
</organism>
<dbReference type="Gene3D" id="1.10.10.60">
    <property type="entry name" value="Homeodomain-like"/>
    <property type="match status" value="1"/>
</dbReference>
<dbReference type="GO" id="GO:0000981">
    <property type="term" value="F:DNA-binding transcription factor activity, RNA polymerase II-specific"/>
    <property type="evidence" value="ECO:0007669"/>
    <property type="project" value="InterPro"/>
</dbReference>
<evidence type="ECO:0000313" key="14">
    <source>
        <dbReference type="EMBL" id="KAK4822659.1"/>
    </source>
</evidence>
<dbReference type="GO" id="GO:0048513">
    <property type="term" value="P:animal organ development"/>
    <property type="evidence" value="ECO:0007669"/>
    <property type="project" value="UniProtKB-ARBA"/>
</dbReference>
<evidence type="ECO:0000256" key="8">
    <source>
        <dbReference type="ARBA" id="ARBA00023242"/>
    </source>
</evidence>
<reference evidence="14 15" key="1">
    <citation type="journal article" date="2023" name="J. Hered.">
        <title>Chromosome-level genome of the wood stork (Mycteria americana) provides insight into avian chromosome evolution.</title>
        <authorList>
            <person name="Flamio R. Jr."/>
            <person name="Ramstad K.M."/>
        </authorList>
    </citation>
    <scope>NUCLEOTIDE SEQUENCE [LARGE SCALE GENOMIC DNA]</scope>
    <source>
        <strain evidence="14">JAX WOST 10</strain>
    </source>
</reference>
<dbReference type="InterPro" id="IPR050394">
    <property type="entry name" value="Homeobox_NK-like"/>
</dbReference>
<feature type="compositionally biased region" description="Gly residues" evidence="12">
    <location>
        <begin position="297"/>
        <end position="315"/>
    </location>
</feature>
<dbReference type="GO" id="GO:0045944">
    <property type="term" value="P:positive regulation of transcription by RNA polymerase II"/>
    <property type="evidence" value="ECO:0007669"/>
    <property type="project" value="UniProtKB-ARBA"/>
</dbReference>
<dbReference type="PANTHER" id="PTHR24340">
    <property type="entry name" value="HOMEOBOX PROTEIN NKX"/>
    <property type="match status" value="1"/>
</dbReference>
<name>A0AAN7N9R3_MYCAM</name>
<keyword evidence="4 10" id="KW-0238">DNA-binding</keyword>
<evidence type="ECO:0000256" key="10">
    <source>
        <dbReference type="PROSITE-ProRule" id="PRU00108"/>
    </source>
</evidence>
<dbReference type="PROSITE" id="PS00027">
    <property type="entry name" value="HOMEOBOX_1"/>
    <property type="match status" value="1"/>
</dbReference>
<feature type="domain" description="Homeobox" evidence="13">
    <location>
        <begin position="466"/>
        <end position="526"/>
    </location>
</feature>
<feature type="compositionally biased region" description="Pro residues" evidence="12">
    <location>
        <begin position="212"/>
        <end position="225"/>
    </location>
</feature>
<feature type="region of interest" description="Disordered" evidence="12">
    <location>
        <begin position="391"/>
        <end position="419"/>
    </location>
</feature>
<dbReference type="InterPro" id="IPR017970">
    <property type="entry name" value="Homeobox_CS"/>
</dbReference>
<dbReference type="InterPro" id="IPR001356">
    <property type="entry name" value="HD"/>
</dbReference>
<dbReference type="CDD" id="cd00086">
    <property type="entry name" value="homeodomain"/>
    <property type="match status" value="1"/>
</dbReference>
<evidence type="ECO:0000256" key="2">
    <source>
        <dbReference type="ARBA" id="ARBA00005661"/>
    </source>
</evidence>
<feature type="region of interest" description="Disordered" evidence="12">
    <location>
        <begin position="251"/>
        <end position="331"/>
    </location>
</feature>
<dbReference type="Pfam" id="PF00046">
    <property type="entry name" value="Homeodomain"/>
    <property type="match status" value="1"/>
</dbReference>
<evidence type="ECO:0000256" key="6">
    <source>
        <dbReference type="ARBA" id="ARBA00023159"/>
    </source>
</evidence>
<dbReference type="FunFam" id="1.10.10.60:FF:000108">
    <property type="entry name" value="NK2 homeobox 1"/>
    <property type="match status" value="1"/>
</dbReference>
<evidence type="ECO:0000256" key="3">
    <source>
        <dbReference type="ARBA" id="ARBA00023015"/>
    </source>
</evidence>
<feature type="region of interest" description="Disordered" evidence="12">
    <location>
        <begin position="171"/>
        <end position="225"/>
    </location>
</feature>
<evidence type="ECO:0000256" key="11">
    <source>
        <dbReference type="RuleBase" id="RU000682"/>
    </source>
</evidence>
<feature type="region of interest" description="Disordered" evidence="12">
    <location>
        <begin position="525"/>
        <end position="550"/>
    </location>
</feature>
<feature type="DNA-binding region" description="Homeobox" evidence="10">
    <location>
        <begin position="468"/>
        <end position="527"/>
    </location>
</feature>
<sequence length="654" mass="68404">MRDAPRPEQLEEQLCVRCGGAKRISSSLLSSLAFPFNSSVLLSSITSRRIMSMSPKHTTPFSVSDILSPLEESYKKVGMEGSNLGAPLSAYRQSQVSQPAMQQHPMGHNGTVTAAYHMTAAGVPQLSHATMGGYCNGNLGNMSELPPYQDTMRNSASATGWYGTNPDPRFSSSKSARGWVAGGGWPRTCPAAPRAPGAGGSAPGRKSVQIPAAPPPPAPRIPPPARGSCPVPPPPAGFMSASRGCRCGGKGVGSPAVAGSRSPGLAVQRGGSGTARGAGREPAVPVRLRAARHRAGEGGSRSRGSRVPGGAGGSGRVRPGRRRRSPCPRPLPARCHGRYALGCQPRAGRGASGRLYSPGLGRARRGSRCPPLALGTRGVVGEPGRPEALAGAGLRGAAGPRRGRAAAGAAGARGPAGAEPSRLKRAAFSLAVSRFMAPSSGMNMGGMGSLGSLGDVSKSMAPLQSTPRRKRRVLFSQAQVYELERRFKQQKYLSAPEREHLASMIHLTPTQVKIWFQNHRYKMKRQAKDKAAQQQMQQENGSCQQQQSPRRVAVPVLVKDGKPCQAGSNTPTAAIQSHQQQAATTITVATNGNSLGQHQSHQTNSAGQSPDMGQHSASPSSLQSQVSSLSHLNSSTSDYGTAMSCSTLLYGRTW</sequence>
<feature type="region of interest" description="Disordered" evidence="12">
    <location>
        <begin position="346"/>
        <end position="369"/>
    </location>
</feature>
<dbReference type="PROSITE" id="PS50071">
    <property type="entry name" value="HOMEOBOX_2"/>
    <property type="match status" value="1"/>
</dbReference>
<keyword evidence="7" id="KW-0804">Transcription</keyword>
<evidence type="ECO:0000256" key="5">
    <source>
        <dbReference type="ARBA" id="ARBA00023155"/>
    </source>
</evidence>
<evidence type="ECO:0000259" key="13">
    <source>
        <dbReference type="PROSITE" id="PS50071"/>
    </source>
</evidence>
<dbReference type="EMBL" id="JAUNZN010000004">
    <property type="protein sequence ID" value="KAK4822659.1"/>
    <property type="molecule type" value="Genomic_DNA"/>
</dbReference>
<evidence type="ECO:0000256" key="12">
    <source>
        <dbReference type="SAM" id="MobiDB-lite"/>
    </source>
</evidence>
<feature type="region of interest" description="Disordered" evidence="12">
    <location>
        <begin position="592"/>
        <end position="639"/>
    </location>
</feature>
<dbReference type="InterPro" id="IPR009057">
    <property type="entry name" value="Homeodomain-like_sf"/>
</dbReference>
<feature type="compositionally biased region" description="Low complexity" evidence="12">
    <location>
        <begin position="614"/>
        <end position="637"/>
    </location>
</feature>
<dbReference type="SUPFAM" id="SSF46689">
    <property type="entry name" value="Homeodomain-like"/>
    <property type="match status" value="1"/>
</dbReference>
<dbReference type="GO" id="GO:0005634">
    <property type="term" value="C:nucleus"/>
    <property type="evidence" value="ECO:0007669"/>
    <property type="project" value="UniProtKB-SubCell"/>
</dbReference>
<comment type="subcellular location">
    <subcellularLocation>
        <location evidence="1 10 11">Nucleus</location>
    </subcellularLocation>
</comment>
<dbReference type="AlphaFoldDB" id="A0AAN7N9R3"/>
<evidence type="ECO:0000313" key="15">
    <source>
        <dbReference type="Proteomes" id="UP001333110"/>
    </source>
</evidence>
<dbReference type="GO" id="GO:0000978">
    <property type="term" value="F:RNA polymerase II cis-regulatory region sequence-specific DNA binding"/>
    <property type="evidence" value="ECO:0007669"/>
    <property type="project" value="TreeGrafter"/>
</dbReference>
<dbReference type="GO" id="GO:0030154">
    <property type="term" value="P:cell differentiation"/>
    <property type="evidence" value="ECO:0007669"/>
    <property type="project" value="TreeGrafter"/>
</dbReference>
<feature type="compositionally biased region" description="Low complexity" evidence="12">
    <location>
        <begin position="532"/>
        <end position="547"/>
    </location>
</feature>
<dbReference type="Proteomes" id="UP001333110">
    <property type="component" value="Unassembled WGS sequence"/>
</dbReference>
<proteinExistence type="inferred from homology"/>
<keyword evidence="15" id="KW-1185">Reference proteome</keyword>
<evidence type="ECO:0000256" key="1">
    <source>
        <dbReference type="ARBA" id="ARBA00004123"/>
    </source>
</evidence>
<gene>
    <name evidence="14" type="ORF">QYF61_019026</name>
</gene>
<keyword evidence="3" id="KW-0805">Transcription regulation</keyword>